<evidence type="ECO:0000313" key="4">
    <source>
        <dbReference type="EMBL" id="SHJ74708.1"/>
    </source>
</evidence>
<dbReference type="PROSITE" id="PS50977">
    <property type="entry name" value="HTH_TETR_2"/>
    <property type="match status" value="1"/>
</dbReference>
<dbReference type="RefSeq" id="WP_175562650.1">
    <property type="nucleotide sequence ID" value="NZ_FQZF01000019.1"/>
</dbReference>
<dbReference type="EMBL" id="FQZF01000019">
    <property type="protein sequence ID" value="SHJ74708.1"/>
    <property type="molecule type" value="Genomic_DNA"/>
</dbReference>
<dbReference type="SUPFAM" id="SSF46689">
    <property type="entry name" value="Homeodomain-like"/>
    <property type="match status" value="1"/>
</dbReference>
<feature type="DNA-binding region" description="H-T-H motif" evidence="2">
    <location>
        <begin position="32"/>
        <end position="51"/>
    </location>
</feature>
<dbReference type="InterPro" id="IPR050109">
    <property type="entry name" value="HTH-type_TetR-like_transc_reg"/>
</dbReference>
<gene>
    <name evidence="4" type="ORF">SAMN02745194_03270</name>
</gene>
<dbReference type="PRINTS" id="PR00455">
    <property type="entry name" value="HTHTETR"/>
</dbReference>
<dbReference type="Gene3D" id="1.10.357.10">
    <property type="entry name" value="Tetracycline Repressor, domain 2"/>
    <property type="match status" value="1"/>
</dbReference>
<evidence type="ECO:0000313" key="5">
    <source>
        <dbReference type="Proteomes" id="UP000184387"/>
    </source>
</evidence>
<proteinExistence type="predicted"/>
<dbReference type="Proteomes" id="UP000184387">
    <property type="component" value="Unassembled WGS sequence"/>
</dbReference>
<dbReference type="AlphaFoldDB" id="A0A1M6LTX4"/>
<feature type="domain" description="HTH tetR-type" evidence="3">
    <location>
        <begin position="10"/>
        <end position="69"/>
    </location>
</feature>
<keyword evidence="1 2" id="KW-0238">DNA-binding</keyword>
<evidence type="ECO:0000256" key="1">
    <source>
        <dbReference type="ARBA" id="ARBA00023125"/>
    </source>
</evidence>
<dbReference type="STRING" id="198092.SAMN02745194_03270"/>
<dbReference type="GO" id="GO:0003700">
    <property type="term" value="F:DNA-binding transcription factor activity"/>
    <property type="evidence" value="ECO:0007669"/>
    <property type="project" value="TreeGrafter"/>
</dbReference>
<dbReference type="GO" id="GO:0000976">
    <property type="term" value="F:transcription cis-regulatory region binding"/>
    <property type="evidence" value="ECO:0007669"/>
    <property type="project" value="TreeGrafter"/>
</dbReference>
<protein>
    <submittedName>
        <fullName evidence="4">Transcriptional regulator, TetR family</fullName>
    </submittedName>
</protein>
<dbReference type="InterPro" id="IPR001647">
    <property type="entry name" value="HTH_TetR"/>
</dbReference>
<dbReference type="PANTHER" id="PTHR30055:SF181">
    <property type="entry name" value="BLR6905 PROTEIN"/>
    <property type="match status" value="1"/>
</dbReference>
<evidence type="ECO:0000259" key="3">
    <source>
        <dbReference type="PROSITE" id="PS50977"/>
    </source>
</evidence>
<dbReference type="PANTHER" id="PTHR30055">
    <property type="entry name" value="HTH-TYPE TRANSCRIPTIONAL REGULATOR RUTR"/>
    <property type="match status" value="1"/>
</dbReference>
<reference evidence="4 5" key="1">
    <citation type="submission" date="2016-11" db="EMBL/GenBank/DDBJ databases">
        <authorList>
            <person name="Jaros S."/>
            <person name="Januszkiewicz K."/>
            <person name="Wedrychowicz H."/>
        </authorList>
    </citation>
    <scope>NUCLEOTIDE SEQUENCE [LARGE SCALE GENOMIC DNA]</scope>
    <source>
        <strain evidence="4 5">DSM 14916</strain>
    </source>
</reference>
<evidence type="ECO:0000256" key="2">
    <source>
        <dbReference type="PROSITE-ProRule" id="PRU00335"/>
    </source>
</evidence>
<sequence>MPRARRLPPEERERQIVAGAIAYFAEHGLDAQMRDLALHLGITHPLLYRYFSTKEALIDRVYQEFYATRWQAEWDELLGNSPLPLAERLTRFYAAYLDALEDGPWLRIFAFSGLQNQKASQNYMASIRVRVIQPVAASLQALVRGEAGPPDAVTMELAWALHGELCFGPICNRLLGLRAGRLRPEDIRRRIAEWLEGRLAPTPPTCPRT</sequence>
<accession>A0A1M6LTX4</accession>
<dbReference type="InterPro" id="IPR009057">
    <property type="entry name" value="Homeodomain-like_sf"/>
</dbReference>
<keyword evidence="5" id="KW-1185">Reference proteome</keyword>
<organism evidence="4 5">
    <name type="scientific">Muricoccus roseus</name>
    <dbReference type="NCBI Taxonomy" id="198092"/>
    <lineage>
        <taxon>Bacteria</taxon>
        <taxon>Pseudomonadati</taxon>
        <taxon>Pseudomonadota</taxon>
        <taxon>Alphaproteobacteria</taxon>
        <taxon>Acetobacterales</taxon>
        <taxon>Roseomonadaceae</taxon>
        <taxon>Muricoccus</taxon>
    </lineage>
</organism>
<dbReference type="Pfam" id="PF00440">
    <property type="entry name" value="TetR_N"/>
    <property type="match status" value="1"/>
</dbReference>
<name>A0A1M6LTX4_9PROT</name>